<organism evidence="1 2">
    <name type="scientific">Rhizobium changzhiense</name>
    <dbReference type="NCBI Taxonomy" id="2692317"/>
    <lineage>
        <taxon>Bacteria</taxon>
        <taxon>Pseudomonadati</taxon>
        <taxon>Pseudomonadota</taxon>
        <taxon>Alphaproteobacteria</taxon>
        <taxon>Hyphomicrobiales</taxon>
        <taxon>Rhizobiaceae</taxon>
        <taxon>Rhizobium/Agrobacterium group</taxon>
        <taxon>Rhizobium</taxon>
    </lineage>
</organism>
<accession>A0A7Z0RML8</accession>
<evidence type="ECO:0000313" key="1">
    <source>
        <dbReference type="EMBL" id="NZD62918.1"/>
    </source>
</evidence>
<sequence>MDVNSSDRYLTVKQICEERQISANSFYRYRKANLIPEGEPAGLRGKRWKRSVIDAAFATMQKPKASALTQ</sequence>
<proteinExistence type="predicted"/>
<name>A0A7Z0RML8_9HYPH</name>
<dbReference type="EMBL" id="JACCPJ010000002">
    <property type="protein sequence ID" value="NZD62918.1"/>
    <property type="molecule type" value="Genomic_DNA"/>
</dbReference>
<dbReference type="RefSeq" id="WP_180695274.1">
    <property type="nucleotide sequence ID" value="NZ_JACCPJ010000002.1"/>
</dbReference>
<evidence type="ECO:0008006" key="3">
    <source>
        <dbReference type="Google" id="ProtNLM"/>
    </source>
</evidence>
<evidence type="ECO:0000313" key="2">
    <source>
        <dbReference type="Proteomes" id="UP000532162"/>
    </source>
</evidence>
<gene>
    <name evidence="1" type="ORF">HX900_17580</name>
</gene>
<reference evidence="1 2" key="1">
    <citation type="submission" date="2020-07" db="EMBL/GenBank/DDBJ databases">
        <authorList>
            <person name="Sun Q."/>
        </authorList>
    </citation>
    <scope>NUCLEOTIDE SEQUENCE [LARGE SCALE GENOMIC DNA]</scope>
    <source>
        <strain evidence="1 2">WYCCWR 11290</strain>
    </source>
</reference>
<dbReference type="AlphaFoldDB" id="A0A7Z0RML8"/>
<comment type="caution">
    <text evidence="1">The sequence shown here is derived from an EMBL/GenBank/DDBJ whole genome shotgun (WGS) entry which is preliminary data.</text>
</comment>
<protein>
    <recommendedName>
        <fullName evidence="3">Helix-turn-helix domain-containing protein</fullName>
    </recommendedName>
</protein>
<dbReference type="Proteomes" id="UP000532162">
    <property type="component" value="Unassembled WGS sequence"/>
</dbReference>